<dbReference type="Proteomes" id="UP000198736">
    <property type="component" value="Unassembled WGS sequence"/>
</dbReference>
<dbReference type="EMBL" id="CZPZ01000008">
    <property type="protein sequence ID" value="CUS34380.1"/>
    <property type="molecule type" value="Genomic_DNA"/>
</dbReference>
<reference evidence="3" key="1">
    <citation type="submission" date="2015-10" db="EMBL/GenBank/DDBJ databases">
        <authorList>
            <person name="Luecker S."/>
            <person name="Luecker S."/>
        </authorList>
    </citation>
    <scope>NUCLEOTIDE SEQUENCE [LARGE SCALE GENOMIC DNA]</scope>
</reference>
<keyword evidence="3" id="KW-1185">Reference proteome</keyword>
<sequence>MWWRSMHAMRCLNFEPTPPTLPGSVHPDNPFRPSRFHQLDLQELLDRIQSSASFEASRPDAGNQVSPHISRQDSDLEIV</sequence>
<evidence type="ECO:0000313" key="3">
    <source>
        <dbReference type="Proteomes" id="UP000198736"/>
    </source>
</evidence>
<evidence type="ECO:0000256" key="1">
    <source>
        <dbReference type="SAM" id="MobiDB-lite"/>
    </source>
</evidence>
<gene>
    <name evidence="2" type="ORF">COMA2_160116</name>
</gene>
<proteinExistence type="predicted"/>
<organism evidence="2 3">
    <name type="scientific">Candidatus Nitrospira nitrificans</name>
    <dbReference type="NCBI Taxonomy" id="1742973"/>
    <lineage>
        <taxon>Bacteria</taxon>
        <taxon>Pseudomonadati</taxon>
        <taxon>Nitrospirota</taxon>
        <taxon>Nitrospiria</taxon>
        <taxon>Nitrospirales</taxon>
        <taxon>Nitrospiraceae</taxon>
        <taxon>Nitrospira</taxon>
    </lineage>
</organism>
<accession>A0A0S4L988</accession>
<feature type="compositionally biased region" description="Basic and acidic residues" evidence="1">
    <location>
        <begin position="70"/>
        <end position="79"/>
    </location>
</feature>
<dbReference type="AlphaFoldDB" id="A0A0S4L988"/>
<dbReference type="STRING" id="1742973.COMA2_160116"/>
<name>A0A0S4L988_9BACT</name>
<evidence type="ECO:0000313" key="2">
    <source>
        <dbReference type="EMBL" id="CUS34380.1"/>
    </source>
</evidence>
<protein>
    <submittedName>
        <fullName evidence="2">Uncharacterized protein</fullName>
    </submittedName>
</protein>
<feature type="region of interest" description="Disordered" evidence="1">
    <location>
        <begin position="50"/>
        <end position="79"/>
    </location>
</feature>